<feature type="transmembrane region" description="Helical" evidence="1">
    <location>
        <begin position="45"/>
        <end position="65"/>
    </location>
</feature>
<dbReference type="AlphaFoldDB" id="A0A9W6RPX3"/>
<dbReference type="Proteomes" id="UP001165135">
    <property type="component" value="Unassembled WGS sequence"/>
</dbReference>
<reference evidence="2" key="1">
    <citation type="submission" date="2023-03" db="EMBL/GenBank/DDBJ databases">
        <title>Actinoallomurus iriomotensis NBRC 103681.</title>
        <authorList>
            <person name="Ichikawa N."/>
            <person name="Sato H."/>
            <person name="Tonouchi N."/>
        </authorList>
    </citation>
    <scope>NUCLEOTIDE SEQUENCE</scope>
    <source>
        <strain evidence="2">NBRC 103681</strain>
    </source>
</reference>
<evidence type="ECO:0000313" key="3">
    <source>
        <dbReference type="Proteomes" id="UP001165135"/>
    </source>
</evidence>
<keyword evidence="1" id="KW-0472">Membrane</keyword>
<comment type="caution">
    <text evidence="2">The sequence shown here is derived from an EMBL/GenBank/DDBJ whole genome shotgun (WGS) entry which is preliminary data.</text>
</comment>
<name>A0A9W6RPX3_9ACTN</name>
<gene>
    <name evidence="2" type="ORF">Airi01_085580</name>
</gene>
<organism evidence="2 3">
    <name type="scientific">Actinoallomurus iriomotensis</name>
    <dbReference type="NCBI Taxonomy" id="478107"/>
    <lineage>
        <taxon>Bacteria</taxon>
        <taxon>Bacillati</taxon>
        <taxon>Actinomycetota</taxon>
        <taxon>Actinomycetes</taxon>
        <taxon>Streptosporangiales</taxon>
        <taxon>Thermomonosporaceae</taxon>
        <taxon>Actinoallomurus</taxon>
    </lineage>
</organism>
<evidence type="ECO:0000313" key="2">
    <source>
        <dbReference type="EMBL" id="GLY80291.1"/>
    </source>
</evidence>
<keyword evidence="1" id="KW-1133">Transmembrane helix</keyword>
<dbReference type="EMBL" id="BSTJ01000014">
    <property type="protein sequence ID" value="GLY80291.1"/>
    <property type="molecule type" value="Genomic_DNA"/>
</dbReference>
<keyword evidence="1" id="KW-0812">Transmembrane</keyword>
<protein>
    <submittedName>
        <fullName evidence="2">Uncharacterized protein</fullName>
    </submittedName>
</protein>
<proteinExistence type="predicted"/>
<accession>A0A9W6RPX3</accession>
<evidence type="ECO:0000256" key="1">
    <source>
        <dbReference type="SAM" id="Phobius"/>
    </source>
</evidence>
<sequence>MPARDEQVSFVVEGTTAYGTLHVPGGAAPTAFLTLGLVIRLAPGLFGSFWVSSTVILVPLPVVLARRHRGRAG</sequence>